<dbReference type="PANTHER" id="PTHR15954">
    <property type="entry name" value="VACUOLAR PROTEIN SORTING-ASSOCIATED PROTEIN 51 HOMOLOG"/>
    <property type="match status" value="1"/>
</dbReference>
<gene>
    <name evidence="5" type="ORF">Poli38472_006567</name>
</gene>
<dbReference type="SUPFAM" id="SSF74788">
    <property type="entry name" value="Cullin repeat-like"/>
    <property type="match status" value="1"/>
</dbReference>
<dbReference type="GO" id="GO:0015031">
    <property type="term" value="P:protein transport"/>
    <property type="evidence" value="ECO:0007669"/>
    <property type="project" value="UniProtKB-UniRule"/>
</dbReference>
<keyword evidence="3" id="KW-0813">Transport</keyword>
<dbReference type="AlphaFoldDB" id="A0A8K1C4V3"/>
<dbReference type="GO" id="GO:0000938">
    <property type="term" value="C:GARP complex"/>
    <property type="evidence" value="ECO:0007669"/>
    <property type="project" value="UniProtKB-UniRule"/>
</dbReference>
<comment type="subcellular location">
    <subcellularLocation>
        <location evidence="3">Golgi apparatus</location>
        <location evidence="3">trans-Golgi network</location>
    </subcellularLocation>
</comment>
<keyword evidence="6" id="KW-1185">Reference proteome</keyword>
<dbReference type="OrthoDB" id="203678at2759"/>
<sequence length="843" mass="95748">MQAEHGMARMQELLSSYYGMQDKESEAESQRDIDSPGFSADVYVREMLARMGLNELLQRDHTLIKEIKELDTNMQMLVYENYNKFISATDTIRKMKTNVASMEHEVEKVVKSMDVITGKSESINVALAPHRSKVEKLIGVRRLLKRLEFIFDLPQRLNTAVKQEEYANATQYYLLARRILGRYEHITSFKAIQVESEKIVKHLEHLLSRRLLNPQLTSAQVCEAVSLLAKLEACTDQMKQQFLDWHQSYFEKLLARYKTSEKNQNDDSVLYCLKELNAEVLTQMANVFRVYKDHFMPELDAKARSGTGSRMSAALHDDAFAAFAKETFAVYLSVCNTQFRRSHHDFGSLSELQSLLAESGELFDDPDAFAGAEDQYFVLMWVLKHFVSEVRNIDAIIPHYRLVNGAVEIIESCVRYQIDLDFRKLRVDTLELLQKAHQRVNSPSRHNSGSSSTTGSFSGSSAQSLSVQLIAQDAASTFVDMMKQVLRQTEPLVQTGAAILKEMSRLFSDLVQNQFYSFLKWFNTTVFMYTEPKRAFQPSASRGEVEEDVEVAWLEQTPSFLLFLACVCRELSSDGISECIQVLIEGLPVDLSPQSRARNDPTSSFTGQEPSRKSIEVTHMIQVTRETSEEVMQHISKFYGNALCALVRKGFVQAPTWAASTEEPRSIQEMVVSAVESTLRFGKEIAIALGDEQSSFLSGNNSRTGSRDFRRRTSGLRSRGAGGGMQLDIERIFAKRIQIFATNAELTTDWFVKSMLKMVIKAYGEWVRDLELTKFALQQVQLDAEFLRSTTVYLVADSQELESLLSDLLSNARERAFEDELMEQSNVVAIVSSKSTQVLTRKV</sequence>
<comment type="function">
    <text evidence="3">Acts as component of the GARP complex that is involved in retrograde transport from early and late endosomes to the trans-Golgi network (TGN).</text>
</comment>
<protein>
    <recommendedName>
        <fullName evidence="3">Vacuolar protein sorting-associated protein 51 homolog</fullName>
    </recommendedName>
</protein>
<keyword evidence="2" id="KW-0175">Coiled coil</keyword>
<dbReference type="EMBL" id="SPLM01000145">
    <property type="protein sequence ID" value="TMW56557.1"/>
    <property type="molecule type" value="Genomic_DNA"/>
</dbReference>
<comment type="caution">
    <text evidence="5">The sequence shown here is derived from an EMBL/GenBank/DDBJ whole genome shotgun (WGS) entry which is preliminary data.</text>
</comment>
<dbReference type="PANTHER" id="PTHR15954:SF4">
    <property type="entry name" value="VACUOLAR PROTEIN SORTING-ASSOCIATED PROTEIN 51 HOMOLOG"/>
    <property type="match status" value="1"/>
</dbReference>
<comment type="similarity">
    <text evidence="1 3">Belongs to the VPS51 family.</text>
</comment>
<keyword evidence="3" id="KW-0445">Lipid transport</keyword>
<feature type="region of interest" description="Disordered" evidence="4">
    <location>
        <begin position="438"/>
        <end position="459"/>
    </location>
</feature>
<feature type="compositionally biased region" description="Low complexity" evidence="4">
    <location>
        <begin position="442"/>
        <end position="459"/>
    </location>
</feature>
<dbReference type="GO" id="GO:0007030">
    <property type="term" value="P:Golgi organization"/>
    <property type="evidence" value="ECO:0007669"/>
    <property type="project" value="UniProtKB-UniRule"/>
</dbReference>
<dbReference type="InterPro" id="IPR016159">
    <property type="entry name" value="Cullin_repeat-like_dom_sf"/>
</dbReference>
<proteinExistence type="inferred from homology"/>
<feature type="region of interest" description="Disordered" evidence="4">
    <location>
        <begin position="698"/>
        <end position="718"/>
    </location>
</feature>
<dbReference type="Pfam" id="PF08700">
    <property type="entry name" value="VPS51_Exo84_N"/>
    <property type="match status" value="1"/>
</dbReference>
<dbReference type="Proteomes" id="UP000794436">
    <property type="component" value="Unassembled WGS sequence"/>
</dbReference>
<evidence type="ECO:0000313" key="5">
    <source>
        <dbReference type="EMBL" id="TMW56557.1"/>
    </source>
</evidence>
<dbReference type="GO" id="GO:0048193">
    <property type="term" value="P:Golgi vesicle transport"/>
    <property type="evidence" value="ECO:0007669"/>
    <property type="project" value="TreeGrafter"/>
</dbReference>
<dbReference type="GO" id="GO:0007041">
    <property type="term" value="P:lysosomal transport"/>
    <property type="evidence" value="ECO:0007669"/>
    <property type="project" value="TreeGrafter"/>
</dbReference>
<dbReference type="GO" id="GO:0005829">
    <property type="term" value="C:cytosol"/>
    <property type="evidence" value="ECO:0007669"/>
    <property type="project" value="GOC"/>
</dbReference>
<dbReference type="GO" id="GO:0006869">
    <property type="term" value="P:lipid transport"/>
    <property type="evidence" value="ECO:0007669"/>
    <property type="project" value="UniProtKB-UniRule"/>
</dbReference>
<name>A0A8K1C4V3_PYTOL</name>
<evidence type="ECO:0000256" key="2">
    <source>
        <dbReference type="ARBA" id="ARBA00023054"/>
    </source>
</evidence>
<evidence type="ECO:0000256" key="3">
    <source>
        <dbReference type="RuleBase" id="RU368010"/>
    </source>
</evidence>
<keyword evidence="3" id="KW-0653">Protein transport</keyword>
<dbReference type="GO" id="GO:0042147">
    <property type="term" value="P:retrograde transport, endosome to Golgi"/>
    <property type="evidence" value="ECO:0007669"/>
    <property type="project" value="UniProtKB-UniRule"/>
</dbReference>
<evidence type="ECO:0000313" key="6">
    <source>
        <dbReference type="Proteomes" id="UP000794436"/>
    </source>
</evidence>
<organism evidence="5 6">
    <name type="scientific">Pythium oligandrum</name>
    <name type="common">Mycoparasitic fungus</name>
    <dbReference type="NCBI Taxonomy" id="41045"/>
    <lineage>
        <taxon>Eukaryota</taxon>
        <taxon>Sar</taxon>
        <taxon>Stramenopiles</taxon>
        <taxon>Oomycota</taxon>
        <taxon>Peronosporomycetes</taxon>
        <taxon>Pythiales</taxon>
        <taxon>Pythiaceae</taxon>
        <taxon>Pythium</taxon>
    </lineage>
</organism>
<dbReference type="GO" id="GO:0032456">
    <property type="term" value="P:endocytic recycling"/>
    <property type="evidence" value="ECO:0007669"/>
    <property type="project" value="TreeGrafter"/>
</dbReference>
<accession>A0A8K1C4V3</accession>
<keyword evidence="3" id="KW-0333">Golgi apparatus</keyword>
<reference evidence="5" key="1">
    <citation type="submission" date="2019-03" db="EMBL/GenBank/DDBJ databases">
        <title>Long read genome sequence of the mycoparasitic Pythium oligandrum ATCC 38472 isolated from sugarbeet rhizosphere.</title>
        <authorList>
            <person name="Gaulin E."/>
        </authorList>
    </citation>
    <scope>NUCLEOTIDE SEQUENCE</scope>
    <source>
        <strain evidence="5">ATCC 38472_TT</strain>
    </source>
</reference>
<evidence type="ECO:0000256" key="1">
    <source>
        <dbReference type="ARBA" id="ARBA00006080"/>
    </source>
</evidence>
<evidence type="ECO:0000256" key="4">
    <source>
        <dbReference type="SAM" id="MobiDB-lite"/>
    </source>
</evidence>
<dbReference type="GO" id="GO:1990745">
    <property type="term" value="C:EARP complex"/>
    <property type="evidence" value="ECO:0007669"/>
    <property type="project" value="TreeGrafter"/>
</dbReference>
<comment type="subunit">
    <text evidence="3">Component of the Golgi-associated retrograde protein (GARP) complex.</text>
</comment>
<dbReference type="InterPro" id="IPR014812">
    <property type="entry name" value="Vps51"/>
</dbReference>
<dbReference type="GO" id="GO:0016020">
    <property type="term" value="C:membrane"/>
    <property type="evidence" value="ECO:0007669"/>
    <property type="project" value="TreeGrafter"/>
</dbReference>